<proteinExistence type="inferred from homology"/>
<dbReference type="Gene3D" id="1.10.10.10">
    <property type="entry name" value="Winged helix-like DNA-binding domain superfamily/Winged helix DNA-binding domain"/>
    <property type="match status" value="1"/>
</dbReference>
<evidence type="ECO:0000259" key="5">
    <source>
        <dbReference type="PROSITE" id="PS50061"/>
    </source>
</evidence>
<comment type="similarity">
    <text evidence="1 3">Belongs to the ETS family.</text>
</comment>
<dbReference type="GO" id="GO:0000981">
    <property type="term" value="F:DNA-binding transcription factor activity, RNA polymerase II-specific"/>
    <property type="evidence" value="ECO:0007669"/>
    <property type="project" value="TreeGrafter"/>
</dbReference>
<name>A0A6A0H2Z4_HYAAZ</name>
<reference evidence="7" key="1">
    <citation type="submission" date="2014-08" db="EMBL/GenBank/DDBJ databases">
        <authorList>
            <person name="Murali S."/>
            <person name="Richards S."/>
            <person name="Bandaranaike D."/>
            <person name="Bellair M."/>
            <person name="Blankenburg K."/>
            <person name="Chao H."/>
            <person name="Dinh H."/>
            <person name="Doddapaneni H."/>
            <person name="Dugan-Rocha S."/>
            <person name="Elkadiri S."/>
            <person name="Gnanaolivu R."/>
            <person name="Hughes D."/>
            <person name="Lee S."/>
            <person name="Li M."/>
            <person name="Ming W."/>
            <person name="Munidasa M."/>
            <person name="Muniz J."/>
            <person name="Nguyen L."/>
            <person name="Osuji N."/>
            <person name="Pu L.-L."/>
            <person name="Puazo M."/>
            <person name="Skinner E."/>
            <person name="Qu C."/>
            <person name="Quiroz J."/>
            <person name="Raj R."/>
            <person name="Weissenberger G."/>
            <person name="Xin Y."/>
            <person name="Zou X."/>
            <person name="Han Y."/>
            <person name="Worley K."/>
            <person name="Muzny D."/>
            <person name="Gibbs R."/>
        </authorList>
    </citation>
    <scope>NUCLEOTIDE SEQUENCE</scope>
    <source>
        <strain evidence="7">HAZT.00-mixed</strain>
        <tissue evidence="7">Whole organism</tissue>
    </source>
</reference>
<dbReference type="InterPro" id="IPR003118">
    <property type="entry name" value="Pointed_dom"/>
</dbReference>
<feature type="region of interest" description="Disordered" evidence="4">
    <location>
        <begin position="468"/>
        <end position="575"/>
    </location>
</feature>
<protein>
    <recommendedName>
        <fullName evidence="8">ETS domain-containing protein</fullName>
    </recommendedName>
</protein>
<feature type="region of interest" description="Disordered" evidence="4">
    <location>
        <begin position="132"/>
        <end position="156"/>
    </location>
</feature>
<feature type="compositionally biased region" description="Polar residues" evidence="4">
    <location>
        <begin position="183"/>
        <end position="197"/>
    </location>
</feature>
<accession>A0A6A0H2Z4</accession>
<feature type="domain" description="PNT" evidence="6">
    <location>
        <begin position="49"/>
        <end position="133"/>
    </location>
</feature>
<feature type="compositionally biased region" description="Basic residues" evidence="4">
    <location>
        <begin position="531"/>
        <end position="544"/>
    </location>
</feature>
<dbReference type="Gene3D" id="1.10.150.50">
    <property type="entry name" value="Transcription Factor, Ets-1"/>
    <property type="match status" value="1"/>
</dbReference>
<dbReference type="GO" id="GO:0005634">
    <property type="term" value="C:nucleus"/>
    <property type="evidence" value="ECO:0007669"/>
    <property type="project" value="UniProtKB-SubCell"/>
</dbReference>
<feature type="compositionally biased region" description="Polar residues" evidence="4">
    <location>
        <begin position="322"/>
        <end position="331"/>
    </location>
</feature>
<reference evidence="7" key="2">
    <citation type="journal article" date="2018" name="Environ. Sci. Technol.">
        <title>The Toxicogenome of Hyalella azteca: A Model for Sediment Ecotoxicology and Evolutionary Toxicology.</title>
        <authorList>
            <person name="Poynton H.C."/>
            <person name="Hasenbein S."/>
            <person name="Benoit J.B."/>
            <person name="Sepulveda M.S."/>
            <person name="Poelchau M.F."/>
            <person name="Hughes D.S.T."/>
            <person name="Murali S.C."/>
            <person name="Chen S."/>
            <person name="Glastad K.M."/>
            <person name="Goodisman M.A.D."/>
            <person name="Werren J.H."/>
            <person name="Vineis J.H."/>
            <person name="Bowen J.L."/>
            <person name="Friedrich M."/>
            <person name="Jones J."/>
            <person name="Robertson H.M."/>
            <person name="Feyereisen R."/>
            <person name="Mechler-Hickson A."/>
            <person name="Mathers N."/>
            <person name="Lee C.E."/>
            <person name="Colbourne J.K."/>
            <person name="Biales A."/>
            <person name="Johnston J.S."/>
            <person name="Wellborn G.A."/>
            <person name="Rosendale A.J."/>
            <person name="Cridge A.G."/>
            <person name="Munoz-Torres M.C."/>
            <person name="Bain P.A."/>
            <person name="Manny A.R."/>
            <person name="Major K.M."/>
            <person name="Lambert F.N."/>
            <person name="Vulpe C.D."/>
            <person name="Tuck P."/>
            <person name="Blalock B.J."/>
            <person name="Lin Y.Y."/>
            <person name="Smith M.E."/>
            <person name="Ochoa-Acuna H."/>
            <person name="Chen M.M."/>
            <person name="Childers C.P."/>
            <person name="Qu J."/>
            <person name="Dugan S."/>
            <person name="Lee S.L."/>
            <person name="Chao H."/>
            <person name="Dinh H."/>
            <person name="Han Y."/>
            <person name="Doddapaneni H."/>
            <person name="Worley K.C."/>
            <person name="Muzny D.M."/>
            <person name="Gibbs R.A."/>
            <person name="Richards S."/>
        </authorList>
    </citation>
    <scope>NUCLEOTIDE SEQUENCE</scope>
    <source>
        <strain evidence="7">HAZT.00-mixed</strain>
        <tissue evidence="7">Whole organism</tissue>
    </source>
</reference>
<gene>
    <name evidence="7" type="ORF">HAZT_HAZT000817</name>
</gene>
<feature type="domain" description="ETS" evidence="5">
    <location>
        <begin position="368"/>
        <end position="451"/>
    </location>
</feature>
<dbReference type="InterPro" id="IPR000418">
    <property type="entry name" value="Ets_dom"/>
</dbReference>
<dbReference type="SMART" id="SM00413">
    <property type="entry name" value="ETS"/>
    <property type="match status" value="1"/>
</dbReference>
<feature type="compositionally biased region" description="Basic and acidic residues" evidence="4">
    <location>
        <begin position="546"/>
        <end position="557"/>
    </location>
</feature>
<dbReference type="SMART" id="SM00251">
    <property type="entry name" value="SAM_PNT"/>
    <property type="match status" value="1"/>
</dbReference>
<dbReference type="GO" id="GO:0043565">
    <property type="term" value="F:sequence-specific DNA binding"/>
    <property type="evidence" value="ECO:0007669"/>
    <property type="project" value="InterPro"/>
</dbReference>
<sequence>MSLPFSPELLWRSYPSMAFSQTASAAPPSPLDVKNQLDMKTLPSRLSKSRFVVTIFSLPYFGAGLDPRVWSREEVIIFLGWVEREYDLPAIDTSKFCMNGKALMMLNKADLCERAPDAGDIVHNTLQQILGQSSHVPPSPLTPHHPMLSPSPLTTSAAAATSQTWSLMPPEFHNLSHLLQQNSSVTLSPAHSEQSGGSPRHPDNASTTSNGSAPGYPHSGSQSDSEDSTRDASSPQRSPVPAQTTSQSNFSVHALASFKQITDYQQRMQAAAAAAAAAVHSQHQEEAHHKHHLQQALQLQHQQQQQSQQSASQLHHHVSHQIPSHVQIKSRSSPPLSSSLSSSLPASSQQQQQPQSPDEAVEPGTNGRLLWDFLQQLLNDRDGRYARYIAWRDSSTGVFKIVDPPGLARLWGIQKNHLSMNYDKMSRALRYYYRVNILRKVQGERHCYQFLRNPTELRNIKNISSLKIPSSVSPQSPQRQHQSQQQLQSHQMPHQQALHMQQQSMISSQMVSEGPEDEEEEGPTDLSMSSLHHHHHHHSHHISRHSPQDMHSRRADSPQDMSVDAHFVKEEVSTD</sequence>
<dbReference type="PANTHER" id="PTHR11849:SF201">
    <property type="entry name" value="ETS DNA-BINDING PROTEIN POKKURI"/>
    <property type="match status" value="1"/>
</dbReference>
<dbReference type="PROSITE" id="PS50061">
    <property type="entry name" value="ETS_DOMAIN_3"/>
    <property type="match status" value="1"/>
</dbReference>
<dbReference type="AlphaFoldDB" id="A0A6A0H2Z4"/>
<evidence type="ECO:0000256" key="3">
    <source>
        <dbReference type="RuleBase" id="RU004019"/>
    </source>
</evidence>
<dbReference type="SUPFAM" id="SSF46785">
    <property type="entry name" value="Winged helix' DNA-binding domain"/>
    <property type="match status" value="1"/>
</dbReference>
<feature type="compositionally biased region" description="Low complexity" evidence="4">
    <location>
        <begin position="294"/>
        <end position="313"/>
    </location>
</feature>
<feature type="region of interest" description="Disordered" evidence="4">
    <location>
        <begin position="275"/>
        <end position="364"/>
    </location>
</feature>
<dbReference type="InterPro" id="IPR036388">
    <property type="entry name" value="WH-like_DNA-bd_sf"/>
</dbReference>
<dbReference type="PROSITE" id="PS00346">
    <property type="entry name" value="ETS_DOMAIN_2"/>
    <property type="match status" value="1"/>
</dbReference>
<dbReference type="Pfam" id="PF02198">
    <property type="entry name" value="SAM_PNT"/>
    <property type="match status" value="1"/>
</dbReference>
<evidence type="ECO:0000256" key="1">
    <source>
        <dbReference type="ARBA" id="ARBA00005562"/>
    </source>
</evidence>
<keyword evidence="3" id="KW-0539">Nucleus</keyword>
<reference evidence="7" key="3">
    <citation type="submission" date="2019-06" db="EMBL/GenBank/DDBJ databases">
        <authorList>
            <person name="Poynton C."/>
            <person name="Hasenbein S."/>
            <person name="Benoit J.B."/>
            <person name="Sepulveda M.S."/>
            <person name="Poelchau M.F."/>
            <person name="Murali S.C."/>
            <person name="Chen S."/>
            <person name="Glastad K.M."/>
            <person name="Werren J.H."/>
            <person name="Vineis J.H."/>
            <person name="Bowen J.L."/>
            <person name="Friedrich M."/>
            <person name="Jones J."/>
            <person name="Robertson H.M."/>
            <person name="Feyereisen R."/>
            <person name="Mechler-Hickson A."/>
            <person name="Mathers N."/>
            <person name="Lee C.E."/>
            <person name="Colbourne J.K."/>
            <person name="Biales A."/>
            <person name="Johnston J.S."/>
            <person name="Wellborn G.A."/>
            <person name="Rosendale A.J."/>
            <person name="Cridge A.G."/>
            <person name="Munoz-Torres M.C."/>
            <person name="Bain P.A."/>
            <person name="Manny A.R."/>
            <person name="Major K.M."/>
            <person name="Lambert F.N."/>
            <person name="Vulpe C.D."/>
            <person name="Tuck P."/>
            <person name="Blalock B.J."/>
            <person name="Lin Y.-Y."/>
            <person name="Smith M.E."/>
            <person name="Ochoa-Acuna H."/>
            <person name="Chen M.-J.M."/>
            <person name="Childers C.P."/>
            <person name="Qu J."/>
            <person name="Dugan S."/>
            <person name="Lee S.L."/>
            <person name="Chao H."/>
            <person name="Dinh H."/>
            <person name="Han Y."/>
            <person name="Doddapaneni H."/>
            <person name="Worley K.C."/>
            <person name="Muzny D.M."/>
            <person name="Gibbs R.A."/>
            <person name="Richards S."/>
        </authorList>
    </citation>
    <scope>NUCLEOTIDE SEQUENCE</scope>
    <source>
        <strain evidence="7">HAZT.00-mixed</strain>
        <tissue evidence="7">Whole organism</tissue>
    </source>
</reference>
<feature type="compositionally biased region" description="Low complexity" evidence="4">
    <location>
        <begin position="332"/>
        <end position="357"/>
    </location>
</feature>
<dbReference type="PROSITE" id="PS00345">
    <property type="entry name" value="ETS_DOMAIN_1"/>
    <property type="match status" value="1"/>
</dbReference>
<dbReference type="PROSITE" id="PS51433">
    <property type="entry name" value="PNT"/>
    <property type="match status" value="1"/>
</dbReference>
<dbReference type="SUPFAM" id="SSF47769">
    <property type="entry name" value="SAM/Pointed domain"/>
    <property type="match status" value="1"/>
</dbReference>
<comment type="subcellular location">
    <subcellularLocation>
        <location evidence="3">Nucleus</location>
    </subcellularLocation>
</comment>
<evidence type="ECO:0000256" key="4">
    <source>
        <dbReference type="SAM" id="MobiDB-lite"/>
    </source>
</evidence>
<dbReference type="InterPro" id="IPR013761">
    <property type="entry name" value="SAM/pointed_sf"/>
</dbReference>
<feature type="compositionally biased region" description="Acidic residues" evidence="4">
    <location>
        <begin position="514"/>
        <end position="523"/>
    </location>
</feature>
<dbReference type="InterPro" id="IPR036390">
    <property type="entry name" value="WH_DNA-bd_sf"/>
</dbReference>
<organism evidence="7">
    <name type="scientific">Hyalella azteca</name>
    <name type="common">Amphipod</name>
    <dbReference type="NCBI Taxonomy" id="294128"/>
    <lineage>
        <taxon>Eukaryota</taxon>
        <taxon>Metazoa</taxon>
        <taxon>Ecdysozoa</taxon>
        <taxon>Arthropoda</taxon>
        <taxon>Crustacea</taxon>
        <taxon>Multicrustacea</taxon>
        <taxon>Malacostraca</taxon>
        <taxon>Eumalacostraca</taxon>
        <taxon>Peracarida</taxon>
        <taxon>Amphipoda</taxon>
        <taxon>Senticaudata</taxon>
        <taxon>Talitrida</taxon>
        <taxon>Talitroidea</taxon>
        <taxon>Hyalellidae</taxon>
        <taxon>Hyalella</taxon>
    </lineage>
</organism>
<dbReference type="GO" id="GO:0030154">
    <property type="term" value="P:cell differentiation"/>
    <property type="evidence" value="ECO:0007669"/>
    <property type="project" value="TreeGrafter"/>
</dbReference>
<feature type="region of interest" description="Disordered" evidence="4">
    <location>
        <begin position="183"/>
        <end position="248"/>
    </location>
</feature>
<evidence type="ECO:0000259" key="6">
    <source>
        <dbReference type="PROSITE" id="PS51433"/>
    </source>
</evidence>
<dbReference type="EMBL" id="JQDR03009044">
    <property type="protein sequence ID" value="KAA0196270.1"/>
    <property type="molecule type" value="Genomic_DNA"/>
</dbReference>
<evidence type="ECO:0000256" key="2">
    <source>
        <dbReference type="ARBA" id="ARBA00023125"/>
    </source>
</evidence>
<dbReference type="OrthoDB" id="6408625at2759"/>
<dbReference type="PRINTS" id="PR00454">
    <property type="entry name" value="ETSDOMAIN"/>
</dbReference>
<comment type="caution">
    <text evidence="7">The sequence shown here is derived from an EMBL/GenBank/DDBJ whole genome shotgun (WGS) entry which is preliminary data.</text>
</comment>
<evidence type="ECO:0008006" key="8">
    <source>
        <dbReference type="Google" id="ProtNLM"/>
    </source>
</evidence>
<feature type="compositionally biased region" description="Low complexity" evidence="4">
    <location>
        <begin position="469"/>
        <end position="513"/>
    </location>
</feature>
<dbReference type="Pfam" id="PF00178">
    <property type="entry name" value="Ets"/>
    <property type="match status" value="1"/>
</dbReference>
<dbReference type="FunFam" id="1.10.10.10:FF:000516">
    <property type="entry name" value="ets DNA-binding protein pokkuri"/>
    <property type="match status" value="1"/>
</dbReference>
<dbReference type="Proteomes" id="UP000711488">
    <property type="component" value="Unassembled WGS sequence"/>
</dbReference>
<dbReference type="PANTHER" id="PTHR11849">
    <property type="entry name" value="ETS"/>
    <property type="match status" value="1"/>
</dbReference>
<feature type="compositionally biased region" description="Basic and acidic residues" evidence="4">
    <location>
        <begin position="566"/>
        <end position="575"/>
    </location>
</feature>
<keyword evidence="2 3" id="KW-0238">DNA-binding</keyword>
<feature type="compositionally biased region" description="Polar residues" evidence="4">
    <location>
        <begin position="231"/>
        <end position="248"/>
    </location>
</feature>
<evidence type="ECO:0000313" key="7">
    <source>
        <dbReference type="EMBL" id="KAA0196270.1"/>
    </source>
</evidence>
<dbReference type="InterPro" id="IPR046328">
    <property type="entry name" value="ETS_fam"/>
</dbReference>